<comment type="subcellular location">
    <subcellularLocation>
        <location evidence="1">Membrane</location>
        <topology evidence="1">Multi-pass membrane protein</topology>
    </subcellularLocation>
</comment>
<comment type="similarity">
    <text evidence="6">Belongs to the DNAJC25 family.</text>
</comment>
<dbReference type="PROSITE" id="PS50076">
    <property type="entry name" value="DNAJ_2"/>
    <property type="match status" value="1"/>
</dbReference>
<keyword evidence="5" id="KW-0143">Chaperone</keyword>
<evidence type="ECO:0000256" key="5">
    <source>
        <dbReference type="ARBA" id="ARBA00023186"/>
    </source>
</evidence>
<dbReference type="InterPro" id="IPR036869">
    <property type="entry name" value="J_dom_sf"/>
</dbReference>
<evidence type="ECO:0000256" key="6">
    <source>
        <dbReference type="ARBA" id="ARBA00024193"/>
    </source>
</evidence>
<dbReference type="SMART" id="SM00271">
    <property type="entry name" value="DnaJ"/>
    <property type="match status" value="1"/>
</dbReference>
<dbReference type="SUPFAM" id="SSF46565">
    <property type="entry name" value="Chaperone J-domain"/>
    <property type="match status" value="1"/>
</dbReference>
<feature type="domain" description="J" evidence="8">
    <location>
        <begin position="29"/>
        <end position="100"/>
    </location>
</feature>
<keyword evidence="2" id="KW-0812">Transmembrane</keyword>
<protein>
    <recommendedName>
        <fullName evidence="8">J domain-containing protein</fullName>
    </recommendedName>
</protein>
<sequence length="332" mass="39778">MWLFVFIACLIPSVKAIGLAEGIYCGLENCYDVLSIDRNEFKEKQKDLPRIYRQLVRRYHPDTVKDPAEKEKAVKRFQVIATAYEVLKDDDTRSDYDYYLDHPEERYYNYYQYYRRRVAPKVDVRIVIVVTICLISIFQYISAQQKYQEALSYAFKQEKYRLRAKEVAKQRGINLDDGRGKSKKINKEIAEAVIQSIIEENMDIRGGYKKPSFYDTLLWNIIILPLNLSRYVWWYCAWIIKYNIRKEDYDEEAKLYLIRKKMGLSGSMFNALTEEERAGYLAEELWKEEAYEKWKDKREELEREKLANSGAYKRYIRYMRNQAGNTISFLDE</sequence>
<dbReference type="PANTHER" id="PTHR44176">
    <property type="entry name" value="DNAJ HOMOLOG SUBFAMILY C MEMBER 25"/>
    <property type="match status" value="1"/>
</dbReference>
<dbReference type="InterPro" id="IPR044632">
    <property type="entry name" value="DNAJC25-like"/>
</dbReference>
<dbReference type="InterPro" id="IPR001623">
    <property type="entry name" value="DnaJ_domain"/>
</dbReference>
<accession>A0ABD6E5X5</accession>
<gene>
    <name evidence="9" type="ORF">AB6A40_001230</name>
</gene>
<comment type="caution">
    <text evidence="9">The sequence shown here is derived from an EMBL/GenBank/DDBJ whole genome shotgun (WGS) entry which is preliminary data.</text>
</comment>
<proteinExistence type="inferred from homology"/>
<dbReference type="FunFam" id="1.10.287.110:FF:000036">
    <property type="entry name" value="dnaJ homolog subfamily C member 25"/>
    <property type="match status" value="1"/>
</dbReference>
<dbReference type="CDD" id="cd06257">
    <property type="entry name" value="DnaJ"/>
    <property type="match status" value="1"/>
</dbReference>
<evidence type="ECO:0000259" key="8">
    <source>
        <dbReference type="PROSITE" id="PS50076"/>
    </source>
</evidence>
<dbReference type="Pfam" id="PF00226">
    <property type="entry name" value="DnaJ"/>
    <property type="match status" value="1"/>
</dbReference>
<dbReference type="InterPro" id="IPR018253">
    <property type="entry name" value="DnaJ_domain_CS"/>
</dbReference>
<evidence type="ECO:0000256" key="2">
    <source>
        <dbReference type="ARBA" id="ARBA00022692"/>
    </source>
</evidence>
<dbReference type="EMBL" id="JBGFUD010000437">
    <property type="protein sequence ID" value="MFH4974521.1"/>
    <property type="molecule type" value="Genomic_DNA"/>
</dbReference>
<dbReference type="Proteomes" id="UP001608902">
    <property type="component" value="Unassembled WGS sequence"/>
</dbReference>
<evidence type="ECO:0000313" key="10">
    <source>
        <dbReference type="Proteomes" id="UP001608902"/>
    </source>
</evidence>
<dbReference type="GO" id="GO:0016020">
    <property type="term" value="C:membrane"/>
    <property type="evidence" value="ECO:0007669"/>
    <property type="project" value="UniProtKB-SubCell"/>
</dbReference>
<evidence type="ECO:0000256" key="3">
    <source>
        <dbReference type="ARBA" id="ARBA00022989"/>
    </source>
</evidence>
<dbReference type="PROSITE" id="PS00636">
    <property type="entry name" value="DNAJ_1"/>
    <property type="match status" value="1"/>
</dbReference>
<organism evidence="9 10">
    <name type="scientific">Gnathostoma spinigerum</name>
    <dbReference type="NCBI Taxonomy" id="75299"/>
    <lineage>
        <taxon>Eukaryota</taxon>
        <taxon>Metazoa</taxon>
        <taxon>Ecdysozoa</taxon>
        <taxon>Nematoda</taxon>
        <taxon>Chromadorea</taxon>
        <taxon>Rhabditida</taxon>
        <taxon>Spirurina</taxon>
        <taxon>Gnathostomatomorpha</taxon>
        <taxon>Gnathostomatoidea</taxon>
        <taxon>Gnathostomatidae</taxon>
        <taxon>Gnathostoma</taxon>
    </lineage>
</organism>
<keyword evidence="10" id="KW-1185">Reference proteome</keyword>
<evidence type="ECO:0000313" key="9">
    <source>
        <dbReference type="EMBL" id="MFH4974521.1"/>
    </source>
</evidence>
<dbReference type="PANTHER" id="PTHR44176:SF1">
    <property type="entry name" value="DNAJ HOMOLOG SUBFAMILY C MEMBER 25"/>
    <property type="match status" value="1"/>
</dbReference>
<dbReference type="PRINTS" id="PR00625">
    <property type="entry name" value="JDOMAIN"/>
</dbReference>
<evidence type="ECO:0000256" key="1">
    <source>
        <dbReference type="ARBA" id="ARBA00004141"/>
    </source>
</evidence>
<dbReference type="Gene3D" id="1.10.287.110">
    <property type="entry name" value="DnaJ domain"/>
    <property type="match status" value="1"/>
</dbReference>
<evidence type="ECO:0000256" key="7">
    <source>
        <dbReference type="SAM" id="SignalP"/>
    </source>
</evidence>
<evidence type="ECO:0000256" key="4">
    <source>
        <dbReference type="ARBA" id="ARBA00023136"/>
    </source>
</evidence>
<feature type="chain" id="PRO_5044882228" description="J domain-containing protein" evidence="7">
    <location>
        <begin position="17"/>
        <end position="332"/>
    </location>
</feature>
<keyword evidence="7" id="KW-0732">Signal</keyword>
<dbReference type="AlphaFoldDB" id="A0ABD6E5X5"/>
<reference evidence="9 10" key="1">
    <citation type="submission" date="2024-08" db="EMBL/GenBank/DDBJ databases">
        <title>Gnathostoma spinigerum genome.</title>
        <authorList>
            <person name="Gonzalez-Bertolin B."/>
            <person name="Monzon S."/>
            <person name="Zaballos A."/>
            <person name="Jimenez P."/>
            <person name="Dekumyoy P."/>
            <person name="Varona S."/>
            <person name="Cuesta I."/>
            <person name="Sumanam S."/>
            <person name="Adisakwattana P."/>
            <person name="Gasser R.B."/>
            <person name="Hernandez-Gonzalez A."/>
            <person name="Young N.D."/>
            <person name="Perteguer M.J."/>
        </authorList>
    </citation>
    <scope>NUCLEOTIDE SEQUENCE [LARGE SCALE GENOMIC DNA]</scope>
    <source>
        <strain evidence="9">AL3</strain>
        <tissue evidence="9">Liver</tissue>
    </source>
</reference>
<keyword evidence="3" id="KW-1133">Transmembrane helix</keyword>
<feature type="signal peptide" evidence="7">
    <location>
        <begin position="1"/>
        <end position="16"/>
    </location>
</feature>
<keyword evidence="4" id="KW-0472">Membrane</keyword>
<name>A0ABD6E5X5_9BILA</name>